<proteinExistence type="predicted"/>
<dbReference type="InterPro" id="IPR027268">
    <property type="entry name" value="Peptidase_M4/M1_CTD_sf"/>
</dbReference>
<accession>A0ABQ6PVM4</accession>
<dbReference type="InterPro" id="IPR040756">
    <property type="entry name" value="Peptidase_M61_N"/>
</dbReference>
<evidence type="ECO:0000259" key="1">
    <source>
        <dbReference type="Pfam" id="PF05299"/>
    </source>
</evidence>
<dbReference type="InterPro" id="IPR007963">
    <property type="entry name" value="Peptidase_M61_catalytic"/>
</dbReference>
<evidence type="ECO:0000313" key="4">
    <source>
        <dbReference type="Proteomes" id="UP001338309"/>
    </source>
</evidence>
<protein>
    <submittedName>
        <fullName evidence="3">PDZ domain-containing protein</fullName>
    </submittedName>
</protein>
<dbReference type="Proteomes" id="UP001338309">
    <property type="component" value="Unassembled WGS sequence"/>
</dbReference>
<dbReference type="Pfam" id="PF05299">
    <property type="entry name" value="Peptidase_M61"/>
    <property type="match status" value="1"/>
</dbReference>
<organism evidence="3 4">
    <name type="scientific">Algoriphagus confluentis</name>
    <dbReference type="NCBI Taxonomy" id="1697556"/>
    <lineage>
        <taxon>Bacteria</taxon>
        <taxon>Pseudomonadati</taxon>
        <taxon>Bacteroidota</taxon>
        <taxon>Cytophagia</taxon>
        <taxon>Cytophagales</taxon>
        <taxon>Cyclobacteriaceae</taxon>
        <taxon>Algoriphagus</taxon>
    </lineage>
</organism>
<feature type="domain" description="Peptidase M61 N-terminal" evidence="2">
    <location>
        <begin position="4"/>
        <end position="162"/>
    </location>
</feature>
<dbReference type="Gene3D" id="1.10.390.10">
    <property type="entry name" value="Neutral Protease Domain 2"/>
    <property type="match status" value="1"/>
</dbReference>
<dbReference type="RefSeq" id="WP_338226465.1">
    <property type="nucleotide sequence ID" value="NZ_BTPD01000024.1"/>
</dbReference>
<feature type="domain" description="Peptidase M61 catalytic" evidence="1">
    <location>
        <begin position="259"/>
        <end position="373"/>
    </location>
</feature>
<dbReference type="PIRSF" id="PIRSF016493">
    <property type="entry name" value="Glycyl_aminpptds"/>
    <property type="match status" value="1"/>
</dbReference>
<dbReference type="Gene3D" id="2.60.40.3650">
    <property type="match status" value="1"/>
</dbReference>
<keyword evidence="4" id="KW-1185">Reference proteome</keyword>
<evidence type="ECO:0000313" key="3">
    <source>
        <dbReference type="EMBL" id="GMQ31681.1"/>
    </source>
</evidence>
<sequence length="549" mass="63430">MIEFQFSCTNPASQLVEIQMTFDPLPDQKTRLQLPAWRAGRYQLADYAQNIKGFKVIDHKNNPVPFKKINKNTWEIDPVQPASLTVSYSYWAGKMDAGNSWADDEQVYLNFVNCCFEVLGQSDAEIQVSWNFPFLPQQVCTLLDVNGAEGKASNFQMLADSTLVAAKTISHWTYSSESTLFHIWINGRVFFDQALFMKSFQAFSQKLIHDFGEFPEKEYHFILQLLPYPHYHGVEHRRGTVITFGPAESLKESQQMEELLGVSCHELYHAWNVCRIRPVELLPYRFGSETYTEAGLVLEGVTTYMGDLYLLKSKVYSLETYLRHFGKVIQREADSFGWRNYTILESSFDLWLDGYQSGIPDRKVNIYTRGAILAFCLDLMLLECGSSLSEVMKAMWEEFGKPFKGYRLEDFKNKVGQAMSSKGMLTDFFSDYVEGHQDLFPFLEQKLSLLGINLQPSFQDNFLLHQAGVRTSSTGKVLQIHPESHAYNWVMTNDQIEEDFLITPETLKLKINRNNRILEVELEVTNNQFFPIYGLVLTRQTELFQKWSK</sequence>
<comment type="caution">
    <text evidence="3">The sequence shown here is derived from an EMBL/GenBank/DDBJ whole genome shotgun (WGS) entry which is preliminary data.</text>
</comment>
<evidence type="ECO:0000259" key="2">
    <source>
        <dbReference type="Pfam" id="PF17899"/>
    </source>
</evidence>
<dbReference type="Pfam" id="PF17899">
    <property type="entry name" value="Peptidase_M61_N"/>
    <property type="match status" value="1"/>
</dbReference>
<reference evidence="3 4" key="1">
    <citation type="submission" date="2023-08" db="EMBL/GenBank/DDBJ databases">
        <title>Draft genome sequence of Algoriphagus confluentis.</title>
        <authorList>
            <person name="Takatani N."/>
            <person name="Hosokawa M."/>
            <person name="Sawabe T."/>
        </authorList>
    </citation>
    <scope>NUCLEOTIDE SEQUENCE [LARGE SCALE GENOMIC DNA]</scope>
    <source>
        <strain evidence="3 4">NBRC 111222</strain>
    </source>
</reference>
<gene>
    <name evidence="3" type="ORF">Aconfl_43260</name>
</gene>
<name>A0ABQ6PVM4_9BACT</name>
<dbReference type="InterPro" id="IPR024191">
    <property type="entry name" value="Peptidase_M61"/>
</dbReference>
<dbReference type="EMBL" id="BTPD01000024">
    <property type="protein sequence ID" value="GMQ31681.1"/>
    <property type="molecule type" value="Genomic_DNA"/>
</dbReference>